<protein>
    <submittedName>
        <fullName evidence="1">Neck protein</fullName>
    </submittedName>
</protein>
<dbReference type="GeneID" id="77946670"/>
<dbReference type="InterPro" id="IPR021674">
    <property type="entry name" value="Phage_T4_Gp14_neck-protein"/>
</dbReference>
<dbReference type="Proteomes" id="UP000663144">
    <property type="component" value="Segment"/>
</dbReference>
<dbReference type="RefSeq" id="YP_010670465.1">
    <property type="nucleotide sequence ID" value="NC_070964.1"/>
</dbReference>
<organism evidence="1 2">
    <name type="scientific">Synechococcus phage S-H38</name>
    <dbReference type="NCBI Taxonomy" id="2783673"/>
    <lineage>
        <taxon>Viruses</taxon>
        <taxon>Duplodnaviria</taxon>
        <taxon>Heunggongvirae</taxon>
        <taxon>Uroviricota</taxon>
        <taxon>Caudoviricetes</taxon>
        <taxon>Pantevenvirales</taxon>
        <taxon>Kyanoviridae</taxon>
        <taxon>Yellowseavirus</taxon>
        <taxon>Yellowseavirus thirtyeight</taxon>
    </lineage>
</organism>
<accession>A0A873WSD0</accession>
<dbReference type="KEGG" id="vg:77946670"/>
<dbReference type="Pfam" id="PF11649">
    <property type="entry name" value="T4_neck-protein"/>
    <property type="match status" value="1"/>
</dbReference>
<keyword evidence="2" id="KW-1185">Reference proteome</keyword>
<evidence type="ECO:0000313" key="2">
    <source>
        <dbReference type="Proteomes" id="UP000663144"/>
    </source>
</evidence>
<sequence length="386" mass="41746">MSDHTVSSCTQRPDPEPSCRLRLNGSQGEQNLLSDLITESIDIYGQDVYYVPRTLVKEDTLFGEDTMSSFDGAYQIRAFCNTNDGWEGQGDILTKFGIRIEDKTTFIVSRYRFTEAVDDNATLIVEGRPNEGDLIYAPFSKTLFEISFVEHEKPFYQLGKGYVWEMQCELFEYSDESIDTGVAEIDAVETENAISIKLIMDPGGAGTFTVGEEIVGDLYRAFGTATITGDAVSSVAITDGGAGYKSALPPLVTFTGGGGNGATGTAVVNSNGLVTGITITSGGSGYTSAPTVAIDYSPKDNRAEVKSWNESTRTLEVINRTGTFQTSETINGLTSGALWSPESYNTLNNTNSAQDMNAYIEDEADDILDWTETNPFGEFGNSGSNI</sequence>
<name>A0A873WSD0_9CAUD</name>
<proteinExistence type="predicted"/>
<dbReference type="EMBL" id="MW117965">
    <property type="protein sequence ID" value="QPB07974.1"/>
    <property type="molecule type" value="Genomic_DNA"/>
</dbReference>
<evidence type="ECO:0000313" key="1">
    <source>
        <dbReference type="EMBL" id="QPB07974.1"/>
    </source>
</evidence>
<reference evidence="1" key="1">
    <citation type="submission" date="2020-10" db="EMBL/GenBank/DDBJ databases">
        <title>The Isolation and Genome Sequence of a Novel Cyanophage S-H38 from the Yellow Sea, China.</title>
        <authorList>
            <person name="Jiang T."/>
        </authorList>
    </citation>
    <scope>NUCLEOTIDE SEQUENCE</scope>
</reference>